<protein>
    <submittedName>
        <fullName evidence="2">Uncharacterized protein</fullName>
    </submittedName>
</protein>
<reference evidence="2 3" key="1">
    <citation type="submission" date="2019-08" db="EMBL/GenBank/DDBJ databases">
        <authorList>
            <person name="Luo N."/>
        </authorList>
    </citation>
    <scope>NUCLEOTIDE SEQUENCE [LARGE SCALE GENOMIC DNA]</scope>
    <source>
        <strain evidence="2 3">NCIMB 9442</strain>
    </source>
</reference>
<feature type="signal peptide" evidence="1">
    <location>
        <begin position="1"/>
        <end position="24"/>
    </location>
</feature>
<name>A0ABS0J6R9_9BACT</name>
<dbReference type="Proteomes" id="UP001194469">
    <property type="component" value="Unassembled WGS sequence"/>
</dbReference>
<proteinExistence type="predicted"/>
<dbReference type="RefSeq" id="WP_196609415.1">
    <property type="nucleotide sequence ID" value="NZ_VRYY01000285.1"/>
</dbReference>
<sequence length="181" mass="20101">MKKWIIAAAMGFGLMILCVGDSSAADFRKIIYDLEFDTPTEYKIAENKYRKFSYRKGDQDGLVLPCVEGGIRNERCIFILPEPSVYSDSKSDDFGFVVGAVTYGGTGVVVTMWGIYVDNGWYVTTPPVRLGDRIHIESVKCVENAITINAVVQGPDDPLCCPTQKAVLKYRLERGKLVSAR</sequence>
<evidence type="ECO:0000313" key="2">
    <source>
        <dbReference type="EMBL" id="MBG3877408.1"/>
    </source>
</evidence>
<organism evidence="2 3">
    <name type="scientific">Nitratidesulfovibrio oxamicus</name>
    <dbReference type="NCBI Taxonomy" id="32016"/>
    <lineage>
        <taxon>Bacteria</taxon>
        <taxon>Pseudomonadati</taxon>
        <taxon>Thermodesulfobacteriota</taxon>
        <taxon>Desulfovibrionia</taxon>
        <taxon>Desulfovibrionales</taxon>
        <taxon>Desulfovibrionaceae</taxon>
        <taxon>Nitratidesulfovibrio</taxon>
    </lineage>
</organism>
<comment type="caution">
    <text evidence="2">The sequence shown here is derived from an EMBL/GenBank/DDBJ whole genome shotgun (WGS) entry which is preliminary data.</text>
</comment>
<accession>A0ABS0J6R9</accession>
<evidence type="ECO:0000256" key="1">
    <source>
        <dbReference type="SAM" id="SignalP"/>
    </source>
</evidence>
<evidence type="ECO:0000313" key="3">
    <source>
        <dbReference type="Proteomes" id="UP001194469"/>
    </source>
</evidence>
<keyword evidence="1" id="KW-0732">Signal</keyword>
<gene>
    <name evidence="2" type="ORF">FVW20_10340</name>
</gene>
<keyword evidence="3" id="KW-1185">Reference proteome</keyword>
<feature type="chain" id="PRO_5046305511" evidence="1">
    <location>
        <begin position="25"/>
        <end position="181"/>
    </location>
</feature>
<dbReference type="EMBL" id="VRYY01000285">
    <property type="protein sequence ID" value="MBG3877408.1"/>
    <property type="molecule type" value="Genomic_DNA"/>
</dbReference>